<accession>A0AAV5ALP4</accession>
<evidence type="ECO:0000259" key="8">
    <source>
        <dbReference type="PROSITE" id="PS50280"/>
    </source>
</evidence>
<keyword evidence="10" id="KW-1185">Reference proteome</keyword>
<keyword evidence="1" id="KW-0489">Methyltransferase</keyword>
<dbReference type="PANTHER" id="PTHR46402">
    <property type="entry name" value="SET AND MYND DOMAIN-CONTAINING PROTEIN 5"/>
    <property type="match status" value="1"/>
</dbReference>
<dbReference type="Gene3D" id="1.10.220.160">
    <property type="match status" value="1"/>
</dbReference>
<protein>
    <recommendedName>
        <fullName evidence="5">Histone-lysine N-methyltransferase SET5</fullName>
    </recommendedName>
    <alternativeName>
        <fullName evidence="4">SET domain-containing protein 5</fullName>
    </alternativeName>
</protein>
<feature type="region of interest" description="Disordered" evidence="7">
    <location>
        <begin position="417"/>
        <end position="450"/>
    </location>
</feature>
<dbReference type="AlphaFoldDB" id="A0AAV5ALP4"/>
<dbReference type="InterPro" id="IPR001214">
    <property type="entry name" value="SET_dom"/>
</dbReference>
<organism evidence="9 10">
    <name type="scientific">Clathrus columnatus</name>
    <dbReference type="NCBI Taxonomy" id="1419009"/>
    <lineage>
        <taxon>Eukaryota</taxon>
        <taxon>Fungi</taxon>
        <taxon>Dikarya</taxon>
        <taxon>Basidiomycota</taxon>
        <taxon>Agaricomycotina</taxon>
        <taxon>Agaricomycetes</taxon>
        <taxon>Phallomycetidae</taxon>
        <taxon>Phallales</taxon>
        <taxon>Clathraceae</taxon>
        <taxon>Clathrus</taxon>
    </lineage>
</organism>
<dbReference type="Proteomes" id="UP001050691">
    <property type="component" value="Unassembled WGS sequence"/>
</dbReference>
<feature type="compositionally biased region" description="Basic and acidic residues" evidence="7">
    <location>
        <begin position="429"/>
        <end position="450"/>
    </location>
</feature>
<keyword evidence="3" id="KW-0949">S-adenosyl-L-methionine</keyword>
<comment type="catalytic activity">
    <reaction evidence="6">
        <text>L-lysyl-[histone] + S-adenosyl-L-methionine = N(6)-methyl-L-lysyl-[histone] + S-adenosyl-L-homocysteine + H(+)</text>
        <dbReference type="Rhea" id="RHEA:10024"/>
        <dbReference type="Rhea" id="RHEA-COMP:9845"/>
        <dbReference type="Rhea" id="RHEA-COMP:9846"/>
        <dbReference type="ChEBI" id="CHEBI:15378"/>
        <dbReference type="ChEBI" id="CHEBI:29969"/>
        <dbReference type="ChEBI" id="CHEBI:57856"/>
        <dbReference type="ChEBI" id="CHEBI:59789"/>
        <dbReference type="ChEBI" id="CHEBI:61929"/>
    </reaction>
    <physiologicalReaction direction="left-to-right" evidence="6">
        <dbReference type="Rhea" id="RHEA:10025"/>
    </physiologicalReaction>
</comment>
<feature type="domain" description="SET" evidence="8">
    <location>
        <begin position="103"/>
        <end position="371"/>
    </location>
</feature>
<dbReference type="Gene3D" id="2.170.270.10">
    <property type="entry name" value="SET domain"/>
    <property type="match status" value="1"/>
</dbReference>
<evidence type="ECO:0000256" key="3">
    <source>
        <dbReference type="ARBA" id="ARBA00022691"/>
    </source>
</evidence>
<sequence length="450" mass="50889">MTTAETVSPSEAELLAVLRTLRSDNPTLGQTKLHTLLLKTYPTWAVSEKRFRRIVHENGLTAVKAASDAVVADIETTLIEGGRTKVYPTYRISENLDISKWTKKVEVRYFGKRKGKGLVAVERIAEGETVWKEDPWIIAPEWEIYSLQQSSASCMYCTTPLTGSSLSVSCPSQPCPARFCNRLCLQKSHLVHPLLCPTQNPASISLMDLAKRAEWMGLHALAQQTARILLSFEKSEEEYTKEWKILRGFAEMGMEDRVLENGQTPSTRDRLAWKSAYKVYMTAFKTPLDDKHKKKLARLVKKVLPSDVENELFTYEGFLRGLGRMNLNLEAHGGLPNISVRHLDQRTALSRINIIALSSIEPGAELLVSYVNPQVPVLERRRTLKEWGFGDCDCEKCAWEMRELKEDEERQQIAEAQIKNGNGKTGIPHQDDRGLDKGDLEKELREGFGL</sequence>
<proteinExistence type="predicted"/>
<dbReference type="PROSITE" id="PS50280">
    <property type="entry name" value="SET"/>
    <property type="match status" value="1"/>
</dbReference>
<reference evidence="9" key="1">
    <citation type="submission" date="2021-10" db="EMBL/GenBank/DDBJ databases">
        <title>De novo Genome Assembly of Clathrus columnatus (Basidiomycota, Fungi) Using Illumina and Nanopore Sequence Data.</title>
        <authorList>
            <person name="Ogiso-Tanaka E."/>
            <person name="Itagaki H."/>
            <person name="Hosoya T."/>
            <person name="Hosaka K."/>
        </authorList>
    </citation>
    <scope>NUCLEOTIDE SEQUENCE</scope>
    <source>
        <strain evidence="9">MO-923</strain>
    </source>
</reference>
<evidence type="ECO:0000256" key="4">
    <source>
        <dbReference type="ARBA" id="ARBA00042380"/>
    </source>
</evidence>
<evidence type="ECO:0000256" key="2">
    <source>
        <dbReference type="ARBA" id="ARBA00022679"/>
    </source>
</evidence>
<gene>
    <name evidence="9" type="ORF">Clacol_008275</name>
</gene>
<keyword evidence="2" id="KW-0808">Transferase</keyword>
<evidence type="ECO:0000256" key="5">
    <source>
        <dbReference type="ARBA" id="ARBA00044528"/>
    </source>
</evidence>
<dbReference type="GO" id="GO:0045814">
    <property type="term" value="P:negative regulation of gene expression, epigenetic"/>
    <property type="evidence" value="ECO:0007669"/>
    <property type="project" value="TreeGrafter"/>
</dbReference>
<comment type="caution">
    <text evidence="9">The sequence shown here is derived from an EMBL/GenBank/DDBJ whole genome shotgun (WGS) entry which is preliminary data.</text>
</comment>
<dbReference type="EMBL" id="BPWL01000009">
    <property type="protein sequence ID" value="GJJ14018.1"/>
    <property type="molecule type" value="Genomic_DNA"/>
</dbReference>
<dbReference type="Gene3D" id="6.10.140.2220">
    <property type="match status" value="1"/>
</dbReference>
<name>A0AAV5ALP4_9AGAM</name>
<evidence type="ECO:0000256" key="1">
    <source>
        <dbReference type="ARBA" id="ARBA00022603"/>
    </source>
</evidence>
<dbReference type="PANTHER" id="PTHR46402:SF2">
    <property type="entry name" value="HISTONE-LYSINE N-TRIMETHYLTRANSFERASE SMYD5"/>
    <property type="match status" value="1"/>
</dbReference>
<dbReference type="GO" id="GO:0032259">
    <property type="term" value="P:methylation"/>
    <property type="evidence" value="ECO:0007669"/>
    <property type="project" value="UniProtKB-KW"/>
</dbReference>
<evidence type="ECO:0000256" key="7">
    <source>
        <dbReference type="SAM" id="MobiDB-lite"/>
    </source>
</evidence>
<dbReference type="GO" id="GO:0042799">
    <property type="term" value="F:histone H4K20 methyltransferase activity"/>
    <property type="evidence" value="ECO:0007669"/>
    <property type="project" value="TreeGrafter"/>
</dbReference>
<dbReference type="InterPro" id="IPR046341">
    <property type="entry name" value="SET_dom_sf"/>
</dbReference>
<dbReference type="SUPFAM" id="SSF82199">
    <property type="entry name" value="SET domain"/>
    <property type="match status" value="1"/>
</dbReference>
<evidence type="ECO:0000256" key="6">
    <source>
        <dbReference type="ARBA" id="ARBA00048619"/>
    </source>
</evidence>
<evidence type="ECO:0000313" key="9">
    <source>
        <dbReference type="EMBL" id="GJJ14018.1"/>
    </source>
</evidence>
<evidence type="ECO:0000313" key="10">
    <source>
        <dbReference type="Proteomes" id="UP001050691"/>
    </source>
</evidence>